<feature type="compositionally biased region" description="Polar residues" evidence="1">
    <location>
        <begin position="54"/>
        <end position="92"/>
    </location>
</feature>
<evidence type="ECO:0000256" key="1">
    <source>
        <dbReference type="SAM" id="MobiDB-lite"/>
    </source>
</evidence>
<organism evidence="2 3">
    <name type="scientific">Patella caerulea</name>
    <name type="common">Rayed Mediterranean limpet</name>
    <dbReference type="NCBI Taxonomy" id="87958"/>
    <lineage>
        <taxon>Eukaryota</taxon>
        <taxon>Metazoa</taxon>
        <taxon>Spiralia</taxon>
        <taxon>Lophotrochozoa</taxon>
        <taxon>Mollusca</taxon>
        <taxon>Gastropoda</taxon>
        <taxon>Patellogastropoda</taxon>
        <taxon>Patelloidea</taxon>
        <taxon>Patellidae</taxon>
        <taxon>Patella</taxon>
    </lineage>
</organism>
<feature type="compositionally biased region" description="Pro residues" evidence="1">
    <location>
        <begin position="767"/>
        <end position="781"/>
    </location>
</feature>
<dbReference type="PANTHER" id="PTHR14038">
    <property type="entry name" value="BAT2 HLA-B-ASSOCIATED TRANSCRIPT 2"/>
    <property type="match status" value="1"/>
</dbReference>
<feature type="region of interest" description="Disordered" evidence="1">
    <location>
        <begin position="227"/>
        <end position="831"/>
    </location>
</feature>
<feature type="compositionally biased region" description="Basic residues" evidence="1">
    <location>
        <begin position="241"/>
        <end position="252"/>
    </location>
</feature>
<feature type="region of interest" description="Disordered" evidence="1">
    <location>
        <begin position="143"/>
        <end position="177"/>
    </location>
</feature>
<reference evidence="2 3" key="1">
    <citation type="submission" date="2024-01" db="EMBL/GenBank/DDBJ databases">
        <title>The genome of the rayed Mediterranean limpet Patella caerulea (Linnaeus, 1758).</title>
        <authorList>
            <person name="Anh-Thu Weber A."/>
            <person name="Halstead-Nussloch G."/>
        </authorList>
    </citation>
    <scope>NUCLEOTIDE SEQUENCE [LARGE SCALE GENOMIC DNA]</scope>
    <source>
        <strain evidence="2">AATW-2023a</strain>
        <tissue evidence="2">Whole specimen</tissue>
    </source>
</reference>
<feature type="compositionally biased region" description="Basic and acidic residues" evidence="1">
    <location>
        <begin position="253"/>
        <end position="306"/>
    </location>
</feature>
<feature type="compositionally biased region" description="Polar residues" evidence="1">
    <location>
        <begin position="481"/>
        <end position="494"/>
    </location>
</feature>
<name>A0AAN8KJ15_PATCE</name>
<comment type="caution">
    <text evidence="2">The sequence shown here is derived from an EMBL/GenBank/DDBJ whole genome shotgun (WGS) entry which is preliminary data.</text>
</comment>
<feature type="compositionally biased region" description="Low complexity" evidence="1">
    <location>
        <begin position="500"/>
        <end position="509"/>
    </location>
</feature>
<accession>A0AAN8KJ15</accession>
<evidence type="ECO:0008006" key="4">
    <source>
        <dbReference type="Google" id="ProtNLM"/>
    </source>
</evidence>
<feature type="compositionally biased region" description="Basic and acidic residues" evidence="1">
    <location>
        <begin position="463"/>
        <end position="480"/>
    </location>
</feature>
<keyword evidence="3" id="KW-1185">Reference proteome</keyword>
<proteinExistence type="predicted"/>
<dbReference type="Proteomes" id="UP001347796">
    <property type="component" value="Unassembled WGS sequence"/>
</dbReference>
<dbReference type="EMBL" id="JAZGQO010000001">
    <property type="protein sequence ID" value="KAK6196342.1"/>
    <property type="molecule type" value="Genomic_DNA"/>
</dbReference>
<feature type="compositionally biased region" description="Pro residues" evidence="1">
    <location>
        <begin position="108"/>
        <end position="123"/>
    </location>
</feature>
<feature type="compositionally biased region" description="Basic and acidic residues" evidence="1">
    <location>
        <begin position="640"/>
        <end position="732"/>
    </location>
</feature>
<evidence type="ECO:0000313" key="3">
    <source>
        <dbReference type="Proteomes" id="UP001347796"/>
    </source>
</evidence>
<evidence type="ECO:0000313" key="2">
    <source>
        <dbReference type="EMBL" id="KAK6196342.1"/>
    </source>
</evidence>
<gene>
    <name evidence="2" type="ORF">SNE40_001584</name>
</gene>
<feature type="compositionally biased region" description="Pro residues" evidence="1">
    <location>
        <begin position="143"/>
        <end position="153"/>
    </location>
</feature>
<feature type="compositionally biased region" description="Polar residues" evidence="1">
    <location>
        <begin position="510"/>
        <end position="522"/>
    </location>
</feature>
<dbReference type="InterPro" id="IPR033184">
    <property type="entry name" value="PRRC2"/>
</dbReference>
<dbReference type="PANTHER" id="PTHR14038:SF0">
    <property type="entry name" value="LP18708P"/>
    <property type="match status" value="1"/>
</dbReference>
<feature type="compositionally biased region" description="Basic and acidic residues" evidence="1">
    <location>
        <begin position="413"/>
        <end position="455"/>
    </location>
</feature>
<dbReference type="GO" id="GO:0030154">
    <property type="term" value="P:cell differentiation"/>
    <property type="evidence" value="ECO:0007669"/>
    <property type="project" value="TreeGrafter"/>
</dbReference>
<protein>
    <recommendedName>
        <fullName evidence="4">BAT2 N-terminal domain-containing protein</fullName>
    </recommendedName>
</protein>
<feature type="compositionally biased region" description="Low complexity" evidence="1">
    <location>
        <begin position="788"/>
        <end position="803"/>
    </location>
</feature>
<feature type="compositionally biased region" description="Basic and acidic residues" evidence="1">
    <location>
        <begin position="804"/>
        <end position="831"/>
    </location>
</feature>
<sequence>MFKEEFPTLAGDEKDGKIPKEGGTGEEKDVQYGPGPSLRPQNVGSWREGGGRGTSQQPQKGELTTSPSQPTANQTETQANGPQTPISVSNQSPVPPMPGRPGSTQGPPQGPLPMGPMGMPPPQYRGMMPPYMFGRNFPGPGFPPNYPGMPRPFPYDGRFQRGPPPVQNRPNNNNLVDEDGQQAMSFHRAAIITDKDLKNFDQILKAEPSDGGWAGAQGEIDYSAKLVFSDEEDEGSEKNRERRKRQQHHRQYDKRTDRDEHDGDYSDQHGERDRGDPRDRVDGRRQSPQDKDINQDKDNQGRDNVPRENWQGQMPPQFRGGQQRHPHPGMDARGWPMHPYDYPMRPPFPFRMAHPGQQRTNFGHPVAGPAPPPSQQASSPNKKSCEDDDELWQQRRKQSSDEVSAIVQRARQRREESEKKSEAERKAAAAEKLKQLDERSKKREEVSEDEDKKSEGCISRTSESSEKDPRERIPSRDGSKHPQSNQGYNKSRNTVPPRFQKQQQEQMRQSVTTSQSPGTAGTHTGMPPQGFRQGPPPHWPYDMRAWASIPPFMDPRYGGRPPVDIQGMPMFPPQVRRRTDSHGSGADSQDDNRPSDSNFEQQQRDHRNWLESRGYPPPPSHPGAYDEMRRAQNFYMFQQEYERYEMERNSRDYDRQNTGEDDHESGASDHESINKDEEDHNCEGPREVFDDVNNDRTDKDDKTKEIPKDKSKEKDFEKKRDDSDDKEDDRWGSYRSARHASSPGSLRSYNSDERPSKNDFRRDNYPYCPPPMPQPQQPPPSRSNNYTSLKRSASNMSSSSNTSQDRKSDSPKDIPTTEKLNLHKEPNKVIK</sequence>
<feature type="region of interest" description="Disordered" evidence="1">
    <location>
        <begin position="1"/>
        <end position="125"/>
    </location>
</feature>
<feature type="compositionally biased region" description="Basic and acidic residues" evidence="1">
    <location>
        <begin position="750"/>
        <end position="764"/>
    </location>
</feature>
<dbReference type="AlphaFoldDB" id="A0AAN8KJ15"/>
<feature type="compositionally biased region" description="Basic and acidic residues" evidence="1">
    <location>
        <begin position="1"/>
        <end position="30"/>
    </location>
</feature>